<evidence type="ECO:0000256" key="1">
    <source>
        <dbReference type="SAM" id="MobiDB-lite"/>
    </source>
</evidence>
<feature type="region of interest" description="Disordered" evidence="1">
    <location>
        <begin position="39"/>
        <end position="71"/>
    </location>
</feature>
<dbReference type="SUPFAM" id="SSF64076">
    <property type="entry name" value="MTH938-like"/>
    <property type="match status" value="1"/>
</dbReference>
<keyword evidence="3" id="KW-1185">Reference proteome</keyword>
<dbReference type="AlphaFoldDB" id="A0AAE8MYH6"/>
<dbReference type="PANTHER" id="PTHR21192:SF2">
    <property type="entry name" value="NADH DEHYDROGENASE [UBIQUINONE] 1 ALPHA SUBCOMPLEX ASSEMBLY FACTOR 3"/>
    <property type="match status" value="1"/>
</dbReference>
<protein>
    <recommendedName>
        <fullName evidence="4">NADH dehydrogenase [ubiquinone] 1 alpha subcomplex assembly factor 3</fullName>
    </recommendedName>
</protein>
<dbReference type="GO" id="GO:0005743">
    <property type="term" value="C:mitochondrial inner membrane"/>
    <property type="evidence" value="ECO:0007669"/>
    <property type="project" value="TreeGrafter"/>
</dbReference>
<dbReference type="Pfam" id="PF04430">
    <property type="entry name" value="DUF498"/>
    <property type="match status" value="1"/>
</dbReference>
<dbReference type="PANTHER" id="PTHR21192">
    <property type="entry name" value="NUCLEAR PROTEIN E3-3"/>
    <property type="match status" value="1"/>
</dbReference>
<dbReference type="InterPro" id="IPR036748">
    <property type="entry name" value="MTH938-like_sf"/>
</dbReference>
<proteinExistence type="predicted"/>
<accession>A0AAE8MYH6</accession>
<sequence length="228" mass="24871">MSRNILKPLGSVPRQCLLPRRTTSPNLTNLTTTAFRASRTTTAAQTRAPFHTAPRRQSKAQPRPPKKQISQRADFQELDVLGSTPVPATAIDNVLPMGFYLSGGVRVLEGSGVLLVNGEVLKWRPWEVTGKKEVVNKKGQFEVPAEALGVLDLLWPRPDILVIGVGPRILPLSPETRKHISAMGMRVEVLDTRNAAAQFNVLATERGVENIAAAMIPMGWKEGEGAVE</sequence>
<dbReference type="Gene3D" id="3.40.1230.10">
    <property type="entry name" value="MTH938-like"/>
    <property type="match status" value="1"/>
</dbReference>
<dbReference type="Proteomes" id="UP001187682">
    <property type="component" value="Unassembled WGS sequence"/>
</dbReference>
<dbReference type="GO" id="GO:0032981">
    <property type="term" value="P:mitochondrial respiratory chain complex I assembly"/>
    <property type="evidence" value="ECO:0007669"/>
    <property type="project" value="TreeGrafter"/>
</dbReference>
<evidence type="ECO:0000313" key="2">
    <source>
        <dbReference type="EMBL" id="SPO02915.1"/>
    </source>
</evidence>
<name>A0AAE8MYH6_9PEZI</name>
<reference evidence="2" key="1">
    <citation type="submission" date="2018-03" db="EMBL/GenBank/DDBJ databases">
        <authorList>
            <person name="Guldener U."/>
        </authorList>
    </citation>
    <scope>NUCLEOTIDE SEQUENCE</scope>
</reference>
<dbReference type="EMBL" id="ONZQ02000007">
    <property type="protein sequence ID" value="SPO02915.1"/>
    <property type="molecule type" value="Genomic_DNA"/>
</dbReference>
<feature type="compositionally biased region" description="Low complexity" evidence="1">
    <location>
        <begin position="39"/>
        <end position="48"/>
    </location>
</feature>
<evidence type="ECO:0000313" key="3">
    <source>
        <dbReference type="Proteomes" id="UP001187682"/>
    </source>
</evidence>
<evidence type="ECO:0008006" key="4">
    <source>
        <dbReference type="Google" id="ProtNLM"/>
    </source>
</evidence>
<gene>
    <name evidence="2" type="ORF">DNG_05593</name>
</gene>
<comment type="caution">
    <text evidence="2">The sequence shown here is derived from an EMBL/GenBank/DDBJ whole genome shotgun (WGS) entry which is preliminary data.</text>
</comment>
<organism evidence="2 3">
    <name type="scientific">Cephalotrichum gorgonifer</name>
    <dbReference type="NCBI Taxonomy" id="2041049"/>
    <lineage>
        <taxon>Eukaryota</taxon>
        <taxon>Fungi</taxon>
        <taxon>Dikarya</taxon>
        <taxon>Ascomycota</taxon>
        <taxon>Pezizomycotina</taxon>
        <taxon>Sordariomycetes</taxon>
        <taxon>Hypocreomycetidae</taxon>
        <taxon>Microascales</taxon>
        <taxon>Microascaceae</taxon>
        <taxon>Cephalotrichum</taxon>
    </lineage>
</organism>
<dbReference type="InterPro" id="IPR007523">
    <property type="entry name" value="NDUFAF3/AAMDC"/>
</dbReference>